<feature type="domain" description="EF-hand" evidence="2">
    <location>
        <begin position="62"/>
        <end position="90"/>
    </location>
</feature>
<dbReference type="GO" id="GO:0005509">
    <property type="term" value="F:calcium ion binding"/>
    <property type="evidence" value="ECO:0007669"/>
    <property type="project" value="InterPro"/>
</dbReference>
<dbReference type="PANTHER" id="PTHR10827:SF85">
    <property type="entry name" value="CALCIUM-BINDING PROTEIN"/>
    <property type="match status" value="1"/>
</dbReference>
<feature type="domain" description="EF-hand" evidence="2">
    <location>
        <begin position="20"/>
        <end position="55"/>
    </location>
</feature>
<dbReference type="PROSITE" id="PS50222">
    <property type="entry name" value="EF_HAND_2"/>
    <property type="match status" value="4"/>
</dbReference>
<feature type="domain" description="EF-hand" evidence="2">
    <location>
        <begin position="103"/>
        <end position="138"/>
    </location>
</feature>
<sequence>MTAKLNVHDCSDDQCCTHQWCHERCKEMFEEMDTNKDGFIQYIEMKAYLELKGEKICKKSFELFNSFDKNDDGKLDFQEFHELMVVRLKTHEQEQEQCCTHQWCHEKCDKMFEEMDTNKDGFIQYIEVKAYMEMKGEKICKKSFEVFNNFDKNNDGKLDRKEFHDMMVARLHTHAQ</sequence>
<organism evidence="3">
    <name type="scientific">Trepomonas sp. PC1</name>
    <dbReference type="NCBI Taxonomy" id="1076344"/>
    <lineage>
        <taxon>Eukaryota</taxon>
        <taxon>Metamonada</taxon>
        <taxon>Diplomonadida</taxon>
        <taxon>Hexamitidae</taxon>
        <taxon>Hexamitinae</taxon>
        <taxon>Trepomonas</taxon>
    </lineage>
</organism>
<dbReference type="PANTHER" id="PTHR10827">
    <property type="entry name" value="RETICULOCALBIN"/>
    <property type="match status" value="1"/>
</dbReference>
<dbReference type="SMART" id="SM00054">
    <property type="entry name" value="EFh"/>
    <property type="match status" value="4"/>
</dbReference>
<feature type="domain" description="EF-hand" evidence="2">
    <location>
        <begin position="145"/>
        <end position="173"/>
    </location>
</feature>
<dbReference type="PROSITE" id="PS00018">
    <property type="entry name" value="EF_HAND_1"/>
    <property type="match status" value="4"/>
</dbReference>
<gene>
    <name evidence="3" type="ORF">TPC1_16287</name>
</gene>
<dbReference type="InterPro" id="IPR011992">
    <property type="entry name" value="EF-hand-dom_pair"/>
</dbReference>
<dbReference type="CDD" id="cd00051">
    <property type="entry name" value="EFh"/>
    <property type="match status" value="2"/>
</dbReference>
<name>A0A146K4W6_9EUKA</name>
<dbReference type="EMBL" id="GDID01004674">
    <property type="protein sequence ID" value="JAP91932.1"/>
    <property type="molecule type" value="Transcribed_RNA"/>
</dbReference>
<accession>A0A146K4W6</accession>
<evidence type="ECO:0000313" key="3">
    <source>
        <dbReference type="EMBL" id="JAP91932.1"/>
    </source>
</evidence>
<proteinExistence type="predicted"/>
<reference evidence="3" key="1">
    <citation type="submission" date="2015-07" db="EMBL/GenBank/DDBJ databases">
        <title>Adaptation to a free-living lifestyle via gene acquisitions in the diplomonad Trepomonas sp. PC1.</title>
        <authorList>
            <person name="Xu F."/>
            <person name="Jerlstrom-Hultqvist J."/>
            <person name="Kolisko M."/>
            <person name="Simpson A.G.B."/>
            <person name="Roger A.J."/>
            <person name="Svard S.G."/>
            <person name="Andersson J.O."/>
        </authorList>
    </citation>
    <scope>NUCLEOTIDE SEQUENCE</scope>
    <source>
        <strain evidence="3">PC1</strain>
    </source>
</reference>
<dbReference type="InterPro" id="IPR002048">
    <property type="entry name" value="EF_hand_dom"/>
</dbReference>
<dbReference type="SUPFAM" id="SSF47473">
    <property type="entry name" value="EF-hand"/>
    <property type="match status" value="1"/>
</dbReference>
<evidence type="ECO:0000259" key="2">
    <source>
        <dbReference type="PROSITE" id="PS50222"/>
    </source>
</evidence>
<dbReference type="AlphaFoldDB" id="A0A146K4W6"/>
<protein>
    <submittedName>
        <fullName evidence="3">Calmodulin</fullName>
    </submittedName>
</protein>
<dbReference type="Pfam" id="PF13499">
    <property type="entry name" value="EF-hand_7"/>
    <property type="match status" value="2"/>
</dbReference>
<evidence type="ECO:0000256" key="1">
    <source>
        <dbReference type="ARBA" id="ARBA00022837"/>
    </source>
</evidence>
<dbReference type="InterPro" id="IPR018247">
    <property type="entry name" value="EF_Hand_1_Ca_BS"/>
</dbReference>
<keyword evidence="1" id="KW-0106">Calcium</keyword>
<dbReference type="Gene3D" id="1.10.238.10">
    <property type="entry name" value="EF-hand"/>
    <property type="match status" value="3"/>
</dbReference>